<dbReference type="AlphaFoldDB" id="A0AAJ1IAK1"/>
<gene>
    <name evidence="2" type="ORF">PQJ61_02795</name>
</gene>
<feature type="transmembrane region" description="Helical" evidence="1">
    <location>
        <begin position="6"/>
        <end position="27"/>
    </location>
</feature>
<reference evidence="2 3" key="1">
    <citation type="submission" date="2022-12" db="EMBL/GenBank/DDBJ databases">
        <title>Metagenome assembled genome from gulf of manar.</title>
        <authorList>
            <person name="Kohli P."/>
            <person name="Pk S."/>
            <person name="Venkata Ramana C."/>
            <person name="Sasikala C."/>
        </authorList>
    </citation>
    <scope>NUCLEOTIDE SEQUENCE [LARGE SCALE GENOMIC DNA]</scope>
    <source>
        <strain evidence="2">JB008</strain>
    </source>
</reference>
<accession>A0AAJ1IAK1</accession>
<comment type="caution">
    <text evidence="2">The sequence shown here is derived from an EMBL/GenBank/DDBJ whole genome shotgun (WGS) entry which is preliminary data.</text>
</comment>
<protein>
    <submittedName>
        <fullName evidence="2">Uncharacterized protein</fullName>
    </submittedName>
</protein>
<evidence type="ECO:0000313" key="3">
    <source>
        <dbReference type="Proteomes" id="UP001221217"/>
    </source>
</evidence>
<name>A0AAJ1IAK1_9SPIO</name>
<dbReference type="EMBL" id="JAQQAL010000008">
    <property type="protein sequence ID" value="MDC7225674.1"/>
    <property type="molecule type" value="Genomic_DNA"/>
</dbReference>
<proteinExistence type="predicted"/>
<keyword evidence="1" id="KW-0472">Membrane</keyword>
<organism evidence="2 3">
    <name type="scientific">Candidatus Thalassospirochaeta sargassi</name>
    <dbReference type="NCBI Taxonomy" id="3119039"/>
    <lineage>
        <taxon>Bacteria</taxon>
        <taxon>Pseudomonadati</taxon>
        <taxon>Spirochaetota</taxon>
        <taxon>Spirochaetia</taxon>
        <taxon>Spirochaetales</taxon>
        <taxon>Spirochaetaceae</taxon>
        <taxon>Candidatus Thalassospirochaeta</taxon>
    </lineage>
</organism>
<evidence type="ECO:0000256" key="1">
    <source>
        <dbReference type="SAM" id="Phobius"/>
    </source>
</evidence>
<keyword evidence="1" id="KW-1133">Transmembrane helix</keyword>
<evidence type="ECO:0000313" key="2">
    <source>
        <dbReference type="EMBL" id="MDC7225674.1"/>
    </source>
</evidence>
<dbReference type="Proteomes" id="UP001221217">
    <property type="component" value="Unassembled WGS sequence"/>
</dbReference>
<sequence>MAKNFLIILLIIIIIIAALIFGASLYVNKMIEDTLHDELRSTLSANGLGDYISYDEIDVQVLTGEVALKKLSISDAAGGLDIKAYEVFVRISPAEAVAFARNPDTAILTGASAGAAEVQLNSKENDDSIEIDNVDLMLEGRFNQKLLEDNEAVINDIDINLYNTGIDFPKLGIYAGVKKFSGSFSGTMNPTELNTSVSAFLGQQNRLKVDLDNADIELNETLRSSTALFFGAASADKIVDTMHIEKIYLDINSEINKIDVNKLDLVSDGLAAAGTAEIALGDDTTSPTLDSKLEIHQMAEGVRSIVEPYLSCTEQVLPGKTPFTVNASIAEDGSVFMIAE</sequence>
<keyword evidence="1" id="KW-0812">Transmembrane</keyword>